<sequence>MNAPVNASVTVTVFEP</sequence>
<dbReference type="HOGENOM" id="CLU_3433092_0_0_11"/>
<proteinExistence type="predicted"/>
<name>A0A061A5X5_9ACTN</name>
<protein>
    <submittedName>
        <fullName evidence="1">Uncharacterized protein</fullName>
    </submittedName>
</protein>
<dbReference type="AlphaFoldDB" id="A0A061A5X5"/>
<organism evidence="1">
    <name type="scientific">Streptomyces iranensis</name>
    <dbReference type="NCBI Taxonomy" id="576784"/>
    <lineage>
        <taxon>Bacteria</taxon>
        <taxon>Bacillati</taxon>
        <taxon>Actinomycetota</taxon>
        <taxon>Actinomycetes</taxon>
        <taxon>Kitasatosporales</taxon>
        <taxon>Streptomycetaceae</taxon>
        <taxon>Streptomyces</taxon>
        <taxon>Streptomyces violaceusniger group</taxon>
    </lineage>
</organism>
<reference evidence="1" key="1">
    <citation type="submission" date="2014-05" db="EMBL/GenBank/DDBJ databases">
        <authorList>
            <person name="Horn Fabian"/>
        </authorList>
    </citation>
    <scope>NUCLEOTIDE SEQUENCE</scope>
</reference>
<dbReference type="EMBL" id="LK022848">
    <property type="protein sequence ID" value="CDR11431.1"/>
    <property type="molecule type" value="Genomic_DNA"/>
</dbReference>
<accession>A0A061A5X5</accession>
<evidence type="ECO:0000313" key="1">
    <source>
        <dbReference type="EMBL" id="CDR11431.1"/>
    </source>
</evidence>
<gene>
    <name evidence="1" type="ORF">SIRAN7289</name>
</gene>